<dbReference type="AlphaFoldDB" id="A0A0F9FQU4"/>
<dbReference type="EMBL" id="LAZR01020528">
    <property type="protein sequence ID" value="KKL88573.1"/>
    <property type="molecule type" value="Genomic_DNA"/>
</dbReference>
<reference evidence="1" key="1">
    <citation type="journal article" date="2015" name="Nature">
        <title>Complex archaea that bridge the gap between prokaryotes and eukaryotes.</title>
        <authorList>
            <person name="Spang A."/>
            <person name="Saw J.H."/>
            <person name="Jorgensen S.L."/>
            <person name="Zaremba-Niedzwiedzka K."/>
            <person name="Martijn J."/>
            <person name="Lind A.E."/>
            <person name="van Eijk R."/>
            <person name="Schleper C."/>
            <person name="Guy L."/>
            <person name="Ettema T.J."/>
        </authorList>
    </citation>
    <scope>NUCLEOTIDE SEQUENCE</scope>
</reference>
<evidence type="ECO:0000313" key="1">
    <source>
        <dbReference type="EMBL" id="KKL88573.1"/>
    </source>
</evidence>
<sequence>MKLLLLVLLLLTPTIAQSQDTSFTEILPVDEIQYRPAQVDAIISAVIAIEGAQRGHIIENGIYAWHPDSLVPLGLRISWRFVGKDSVRFRPTVLPWNVDIVQLARKNSELLLPSNTLLPPSWRVILVIKKVKCWYPESTFDRLPPNIVDISDSKLVGLVCATSRTNR</sequence>
<gene>
    <name evidence="1" type="ORF">LCGC14_1923350</name>
</gene>
<comment type="caution">
    <text evidence="1">The sequence shown here is derived from an EMBL/GenBank/DDBJ whole genome shotgun (WGS) entry which is preliminary data.</text>
</comment>
<accession>A0A0F9FQU4</accession>
<protein>
    <submittedName>
        <fullName evidence="1">Uncharacterized protein</fullName>
    </submittedName>
</protein>
<organism evidence="1">
    <name type="scientific">marine sediment metagenome</name>
    <dbReference type="NCBI Taxonomy" id="412755"/>
    <lineage>
        <taxon>unclassified sequences</taxon>
        <taxon>metagenomes</taxon>
        <taxon>ecological metagenomes</taxon>
    </lineage>
</organism>
<proteinExistence type="predicted"/>
<name>A0A0F9FQU4_9ZZZZ</name>